<proteinExistence type="predicted"/>
<accession>A0A9X1PCV3</accession>
<evidence type="ECO:0000313" key="2">
    <source>
        <dbReference type="Proteomes" id="UP001139700"/>
    </source>
</evidence>
<dbReference type="PANTHER" id="PTHR12526">
    <property type="entry name" value="GLYCOSYLTRANSFERASE"/>
    <property type="match status" value="1"/>
</dbReference>
<evidence type="ECO:0000313" key="1">
    <source>
        <dbReference type="EMBL" id="MCF0041849.1"/>
    </source>
</evidence>
<dbReference type="AlphaFoldDB" id="A0A9X1PCV3"/>
<sequence>MKLKGHQIIIFGLPRFDASIESTNYTTAKLLARHNQVYYVENPFTVRDYFKMRKWPEFAVRKRHFQLSDSSLLDTDIPNLKIVIPPILLSVNFLPENKFFRNLLKINELLIRSKLKTVIKAHGIADFIFINSFNFHYPSVISGLSPVLTVYHCLDPMVLPFNRRHGVVSEEILVKESDVVICSSNQLYNEKKAQNPNTYFVANAADIAHSSKALDPALRVHPVIASIKRPVIGYLGAIERRLDYGLLRQVISKNPDKSFVFVGPVSPEFVPEWFNMAANVHFTGTINYEDMPAVIKGFDVALIPFKKDDFSSSIFPLKLFEYLGAGKPVVSIDFNPDLKEFTKGGVVFCDTPEHFSAAINEALLNDHDTLRRERVAIAAENTWEKRVEAIGEIIYNHLKIKGKA</sequence>
<protein>
    <submittedName>
        <fullName evidence="1">Glycosyltransferase</fullName>
        <ecNumber evidence="1">2.4.-.-</ecNumber>
    </submittedName>
</protein>
<reference evidence="1" key="1">
    <citation type="submission" date="2021-12" db="EMBL/GenBank/DDBJ databases">
        <title>Novel species in genus Dyadobacter.</title>
        <authorList>
            <person name="Ma C."/>
        </authorList>
    </citation>
    <scope>NUCLEOTIDE SEQUENCE</scope>
    <source>
        <strain evidence="1">CY399</strain>
    </source>
</reference>
<comment type="caution">
    <text evidence="1">The sequence shown here is derived from an EMBL/GenBank/DDBJ whole genome shotgun (WGS) entry which is preliminary data.</text>
</comment>
<dbReference type="SUPFAM" id="SSF53756">
    <property type="entry name" value="UDP-Glycosyltransferase/glycogen phosphorylase"/>
    <property type="match status" value="1"/>
</dbReference>
<keyword evidence="1" id="KW-0328">Glycosyltransferase</keyword>
<name>A0A9X1PCV3_9BACT</name>
<organism evidence="1 2">
    <name type="scientific">Dyadobacter fanqingshengii</name>
    <dbReference type="NCBI Taxonomy" id="2906443"/>
    <lineage>
        <taxon>Bacteria</taxon>
        <taxon>Pseudomonadati</taxon>
        <taxon>Bacteroidota</taxon>
        <taxon>Cytophagia</taxon>
        <taxon>Cytophagales</taxon>
        <taxon>Spirosomataceae</taxon>
        <taxon>Dyadobacter</taxon>
    </lineage>
</organism>
<dbReference type="Pfam" id="PF13692">
    <property type="entry name" value="Glyco_trans_1_4"/>
    <property type="match status" value="1"/>
</dbReference>
<dbReference type="EC" id="2.4.-.-" evidence="1"/>
<gene>
    <name evidence="1" type="ORF">LXM24_17210</name>
</gene>
<dbReference type="EMBL" id="JAJTTA010000002">
    <property type="protein sequence ID" value="MCF0041849.1"/>
    <property type="molecule type" value="Genomic_DNA"/>
</dbReference>
<keyword evidence="1" id="KW-0808">Transferase</keyword>
<dbReference type="RefSeq" id="WP_234614654.1">
    <property type="nucleotide sequence ID" value="NZ_CP098806.1"/>
</dbReference>
<keyword evidence="2" id="KW-1185">Reference proteome</keyword>
<dbReference type="Gene3D" id="3.40.50.2000">
    <property type="entry name" value="Glycogen Phosphorylase B"/>
    <property type="match status" value="1"/>
</dbReference>
<dbReference type="PANTHER" id="PTHR12526:SF630">
    <property type="entry name" value="GLYCOSYLTRANSFERASE"/>
    <property type="match status" value="1"/>
</dbReference>
<dbReference type="Proteomes" id="UP001139700">
    <property type="component" value="Unassembled WGS sequence"/>
</dbReference>
<dbReference type="GO" id="GO:0016757">
    <property type="term" value="F:glycosyltransferase activity"/>
    <property type="evidence" value="ECO:0007669"/>
    <property type="project" value="UniProtKB-KW"/>
</dbReference>